<keyword evidence="2" id="KW-1185">Reference proteome</keyword>
<evidence type="ECO:0000313" key="2">
    <source>
        <dbReference type="Proteomes" id="UP001142372"/>
    </source>
</evidence>
<name>A0A9W6H8F3_9MICO</name>
<reference evidence="1" key="1">
    <citation type="journal article" date="2014" name="Int. J. Syst. Evol. Microbiol.">
        <title>Complete genome sequence of Corynebacterium casei LMG S-19264T (=DSM 44701T), isolated from a smear-ripened cheese.</title>
        <authorList>
            <consortium name="US DOE Joint Genome Institute (JGI-PGF)"/>
            <person name="Walter F."/>
            <person name="Albersmeier A."/>
            <person name="Kalinowski J."/>
            <person name="Ruckert C."/>
        </authorList>
    </citation>
    <scope>NUCLEOTIDE SEQUENCE</scope>
    <source>
        <strain evidence="1">VKM Ac-1401</strain>
    </source>
</reference>
<dbReference type="AlphaFoldDB" id="A0A9W6H8F3"/>
<organism evidence="1 2">
    <name type="scientific">Leifsonia poae</name>
    <dbReference type="NCBI Taxonomy" id="110933"/>
    <lineage>
        <taxon>Bacteria</taxon>
        <taxon>Bacillati</taxon>
        <taxon>Actinomycetota</taxon>
        <taxon>Actinomycetes</taxon>
        <taxon>Micrococcales</taxon>
        <taxon>Microbacteriaceae</taxon>
        <taxon>Leifsonia</taxon>
    </lineage>
</organism>
<accession>A0A9W6H8F3</accession>
<reference evidence="1" key="2">
    <citation type="submission" date="2023-01" db="EMBL/GenBank/DDBJ databases">
        <authorList>
            <person name="Sun Q."/>
            <person name="Evtushenko L."/>
        </authorList>
    </citation>
    <scope>NUCLEOTIDE SEQUENCE</scope>
    <source>
        <strain evidence="1">VKM Ac-1401</strain>
    </source>
</reference>
<evidence type="ECO:0008006" key="3">
    <source>
        <dbReference type="Google" id="ProtNLM"/>
    </source>
</evidence>
<evidence type="ECO:0000313" key="1">
    <source>
        <dbReference type="EMBL" id="GLJ75476.1"/>
    </source>
</evidence>
<protein>
    <recommendedName>
        <fullName evidence="3">DUF559 domain-containing protein</fullName>
    </recommendedName>
</protein>
<dbReference type="EMBL" id="BSEN01000003">
    <property type="protein sequence ID" value="GLJ75476.1"/>
    <property type="molecule type" value="Genomic_DNA"/>
</dbReference>
<comment type="caution">
    <text evidence="1">The sequence shown here is derived from an EMBL/GenBank/DDBJ whole genome shotgun (WGS) entry which is preliminary data.</text>
</comment>
<proteinExistence type="predicted"/>
<gene>
    <name evidence="1" type="ORF">GCM10017584_10500</name>
</gene>
<sequence length="293" mass="32357">MKGFRFADARDVGVARRRLYDDDLQRPFHGARTLGIDLSDHIALCRAASAVLPSASYFSHRSAAVLHTMPLRLSSRPEIVEVSVFEPAHPPQLRGIRAHRLSVSGQRVSQAHGLPVIAPADTWAQLGAALSVEDLVAVGDFLITGEEPYSGRPPKESRESLVAAADRHGARRGVRRLREALEKIRYGSMSPQESRLRLTLEAAELPSPELNHPVFDSSGALLALIDLAYPDRGVAIEYLGDHHRTSRDVYRKDIARREMLVDRGWFVIFVTAADAPSDVVGRVRRALLRSSRG</sequence>
<dbReference type="Proteomes" id="UP001142372">
    <property type="component" value="Unassembled WGS sequence"/>
</dbReference>